<feature type="compositionally biased region" description="Basic and acidic residues" evidence="8">
    <location>
        <begin position="488"/>
        <end position="499"/>
    </location>
</feature>
<name>A0A8J4LLB7_9CHLO</name>
<dbReference type="InterPro" id="IPR013087">
    <property type="entry name" value="Znf_C2H2_type"/>
</dbReference>
<dbReference type="OrthoDB" id="21474at2759"/>
<dbReference type="PANTHER" id="PTHR13100:SF10">
    <property type="entry name" value="CELL GROWTH-REGULATING NUCLEOLAR PROTEIN"/>
    <property type="match status" value="1"/>
</dbReference>
<dbReference type="Proteomes" id="UP000722791">
    <property type="component" value="Unassembled WGS sequence"/>
</dbReference>
<dbReference type="GO" id="GO:0006364">
    <property type="term" value="P:rRNA processing"/>
    <property type="evidence" value="ECO:0007669"/>
    <property type="project" value="TreeGrafter"/>
</dbReference>
<feature type="compositionally biased region" description="Low complexity" evidence="8">
    <location>
        <begin position="216"/>
        <end position="239"/>
    </location>
</feature>
<sequence length="589" mass="59846">MVWFHCDDCGDTIKKPKLVSHYRNCSASGFSCVDCLQTFTRATVNSHTTCVTEHEKYALAATKPGGFAAGGLSANREGGPTAGVPSEPTGLEFLSTRPPWRCSVCNVNCTSRETLVNHAAGAKHKRRARAALAAANGCNKVPGSNANVANGGGVSTGAAGVGAPAVSAATAGKPRMSPSSSSSSSSSDGSSSSDDDEKAGNREPPVKRQASGGGATPAATAKGNGKLTKRSSSSSSSSDSDSDSDLPAAKKGKTEPAAKRPAPQPVLALSDSSSSSSSEDDSDSDDGPTKRVAVQKGGGAAGTTGKPAQGMSGSNAMAAGMSKRDGAGQQQRGLFGSEEGTGGGKKPQRPPSGSVDSSDSDSEESLDSDSDSEAMPRAREKSATIGVAEPVAAPPQKARAPCSKVRPCSSSEDSDSDSSNSNSNGGRPAGGKGQVGGKDVQAKAVAVAPIIVTATNGAKIKKRAAPEPEPSSTSGSDDSSSDDSSGSDDAKVKSKKLKTDNLDLSLQDAKKFARLTKAVREALERKAEVGRSVLLRLVHTHLLAGSEVEVTDVELQRVRQQLVAKGVCELVRDIRLTKPKKAAAKKVGK</sequence>
<evidence type="ECO:0000313" key="10">
    <source>
        <dbReference type="EMBL" id="GIL76089.1"/>
    </source>
</evidence>
<dbReference type="PROSITE" id="PS51804">
    <property type="entry name" value="ZF_C2HC_LYAR"/>
    <property type="match status" value="2"/>
</dbReference>
<evidence type="ECO:0000313" key="13">
    <source>
        <dbReference type="Proteomes" id="UP000747110"/>
    </source>
</evidence>
<comment type="subcellular location">
    <subcellularLocation>
        <location evidence="1">Nucleus</location>
    </subcellularLocation>
</comment>
<protein>
    <recommendedName>
        <fullName evidence="9">C2H2-type domain-containing protein</fullName>
    </recommendedName>
</protein>
<feature type="compositionally biased region" description="Low complexity" evidence="8">
    <location>
        <begin position="169"/>
        <end position="192"/>
    </location>
</feature>
<keyword evidence="13" id="KW-1185">Reference proteome</keyword>
<dbReference type="AlphaFoldDB" id="A0A8J4LLB7"/>
<organism evidence="11 12">
    <name type="scientific">Volvox reticuliferus</name>
    <dbReference type="NCBI Taxonomy" id="1737510"/>
    <lineage>
        <taxon>Eukaryota</taxon>
        <taxon>Viridiplantae</taxon>
        <taxon>Chlorophyta</taxon>
        <taxon>core chlorophytes</taxon>
        <taxon>Chlorophyceae</taxon>
        <taxon>CS clade</taxon>
        <taxon>Chlamydomonadales</taxon>
        <taxon>Volvocaceae</taxon>
        <taxon>Volvox</taxon>
    </lineage>
</organism>
<keyword evidence="3" id="KW-0677">Repeat</keyword>
<dbReference type="Pfam" id="PF12874">
    <property type="entry name" value="zf-met"/>
    <property type="match status" value="1"/>
</dbReference>
<evidence type="ECO:0000259" key="9">
    <source>
        <dbReference type="PROSITE" id="PS00028"/>
    </source>
</evidence>
<dbReference type="Proteomes" id="UP000747110">
    <property type="component" value="Unassembled WGS sequence"/>
</dbReference>
<dbReference type="Gene3D" id="3.30.1490.490">
    <property type="match status" value="1"/>
</dbReference>
<keyword evidence="5" id="KW-0862">Zinc</keyword>
<evidence type="ECO:0000256" key="7">
    <source>
        <dbReference type="PROSITE-ProRule" id="PRU01145"/>
    </source>
</evidence>
<dbReference type="PANTHER" id="PTHR13100">
    <property type="entry name" value="CELL GROWTH-REGULATING NUCLEOLAR PROTEIN LYAR"/>
    <property type="match status" value="1"/>
</dbReference>
<dbReference type="InterPro" id="IPR014898">
    <property type="entry name" value="Znf_C2H2_LYAR"/>
</dbReference>
<dbReference type="InterPro" id="IPR036236">
    <property type="entry name" value="Znf_C2H2_sf"/>
</dbReference>
<dbReference type="EMBL" id="BNCQ01000008">
    <property type="protein sequence ID" value="GIM00794.1"/>
    <property type="molecule type" value="Genomic_DNA"/>
</dbReference>
<dbReference type="GO" id="GO:0008270">
    <property type="term" value="F:zinc ion binding"/>
    <property type="evidence" value="ECO:0007669"/>
    <property type="project" value="UniProtKB-KW"/>
</dbReference>
<feature type="domain" description="C2H2-type" evidence="9">
    <location>
        <begin position="102"/>
        <end position="124"/>
    </location>
</feature>
<evidence type="ECO:0000256" key="4">
    <source>
        <dbReference type="ARBA" id="ARBA00022771"/>
    </source>
</evidence>
<keyword evidence="2" id="KW-0479">Metal-binding</keyword>
<dbReference type="GO" id="GO:0000122">
    <property type="term" value="P:negative regulation of transcription by RNA polymerase II"/>
    <property type="evidence" value="ECO:0007669"/>
    <property type="project" value="TreeGrafter"/>
</dbReference>
<feature type="compositionally biased region" description="Gly residues" evidence="8">
    <location>
        <begin position="427"/>
        <end position="436"/>
    </location>
</feature>
<evidence type="ECO:0000256" key="5">
    <source>
        <dbReference type="ARBA" id="ARBA00022833"/>
    </source>
</evidence>
<dbReference type="EMBL" id="BNCP01000008">
    <property type="protein sequence ID" value="GIL76089.1"/>
    <property type="molecule type" value="Genomic_DNA"/>
</dbReference>
<evidence type="ECO:0000256" key="2">
    <source>
        <dbReference type="ARBA" id="ARBA00022723"/>
    </source>
</evidence>
<feature type="region of interest" description="Disordered" evidence="8">
    <location>
        <begin position="455"/>
        <end position="499"/>
    </location>
</feature>
<proteinExistence type="predicted"/>
<dbReference type="Pfam" id="PF08790">
    <property type="entry name" value="zf-LYAR"/>
    <property type="match status" value="1"/>
</dbReference>
<dbReference type="GO" id="GO:0005730">
    <property type="term" value="C:nucleolus"/>
    <property type="evidence" value="ECO:0007669"/>
    <property type="project" value="TreeGrafter"/>
</dbReference>
<feature type="compositionally biased region" description="Low complexity" evidence="8">
    <location>
        <begin position="471"/>
        <end position="484"/>
    </location>
</feature>
<evidence type="ECO:0000256" key="3">
    <source>
        <dbReference type="ARBA" id="ARBA00022737"/>
    </source>
</evidence>
<evidence type="ECO:0000256" key="1">
    <source>
        <dbReference type="ARBA" id="ARBA00004123"/>
    </source>
</evidence>
<feature type="compositionally biased region" description="Low complexity" evidence="8">
    <location>
        <begin position="417"/>
        <end position="426"/>
    </location>
</feature>
<evidence type="ECO:0000256" key="8">
    <source>
        <dbReference type="SAM" id="MobiDB-lite"/>
    </source>
</evidence>
<evidence type="ECO:0000313" key="12">
    <source>
        <dbReference type="Proteomes" id="UP000722791"/>
    </source>
</evidence>
<comment type="caution">
    <text evidence="11">The sequence shown here is derived from an EMBL/GenBank/DDBJ whole genome shotgun (WGS) entry which is preliminary data.</text>
</comment>
<dbReference type="PROSITE" id="PS00028">
    <property type="entry name" value="ZINC_FINGER_C2H2_1"/>
    <property type="match status" value="1"/>
</dbReference>
<evidence type="ECO:0000313" key="11">
    <source>
        <dbReference type="EMBL" id="GIM00794.1"/>
    </source>
</evidence>
<gene>
    <name evidence="10" type="ORF">Vretifemale_5809</name>
    <name evidence="11" type="ORF">Vretimale_5720</name>
</gene>
<keyword evidence="6" id="KW-0539">Nucleus</keyword>
<dbReference type="FunFam" id="3.30.1490.490:FF:000001">
    <property type="entry name" value="cell growth-regulating nucleolar protein-like"/>
    <property type="match status" value="1"/>
</dbReference>
<feature type="region of interest" description="Disordered" evidence="8">
    <location>
        <begin position="169"/>
        <end position="440"/>
    </location>
</feature>
<reference evidence="11" key="1">
    <citation type="journal article" date="2021" name="Proc. Natl. Acad. Sci. U.S.A.">
        <title>Three genomes in the algal genus Volvox reveal the fate of a haploid sex-determining region after a transition to homothallism.</title>
        <authorList>
            <person name="Yamamoto K."/>
            <person name="Hamaji T."/>
            <person name="Kawai-Toyooka H."/>
            <person name="Matsuzaki R."/>
            <person name="Takahashi F."/>
            <person name="Nishimura Y."/>
            <person name="Kawachi M."/>
            <person name="Noguchi H."/>
            <person name="Minakuchi Y."/>
            <person name="Umen J.G."/>
            <person name="Toyoda A."/>
            <person name="Nozaki H."/>
        </authorList>
    </citation>
    <scope>NUCLEOTIDE SEQUENCE</scope>
    <source>
        <strain evidence="11">NIES-3785</strain>
        <strain evidence="10">NIES-3786</strain>
    </source>
</reference>
<feature type="compositionally biased region" description="Acidic residues" evidence="8">
    <location>
        <begin position="358"/>
        <end position="372"/>
    </location>
</feature>
<dbReference type="GO" id="GO:0003677">
    <property type="term" value="F:DNA binding"/>
    <property type="evidence" value="ECO:0007669"/>
    <property type="project" value="InterPro"/>
</dbReference>
<dbReference type="Gene3D" id="3.30.160.60">
    <property type="entry name" value="Classic Zinc Finger"/>
    <property type="match status" value="1"/>
</dbReference>
<dbReference type="InterPro" id="IPR039999">
    <property type="entry name" value="LYAR"/>
</dbReference>
<dbReference type="SUPFAM" id="SSF57667">
    <property type="entry name" value="beta-beta-alpha zinc fingers"/>
    <property type="match status" value="3"/>
</dbReference>
<evidence type="ECO:0000256" key="6">
    <source>
        <dbReference type="ARBA" id="ARBA00023242"/>
    </source>
</evidence>
<accession>A0A8J4LLB7</accession>
<keyword evidence="4 7" id="KW-0863">Zinc-finger</keyword>